<gene>
    <name evidence="1" type="ORF">K239x_09100</name>
</gene>
<organism evidence="1 2">
    <name type="scientific">Stieleria marina</name>
    <dbReference type="NCBI Taxonomy" id="1930275"/>
    <lineage>
        <taxon>Bacteria</taxon>
        <taxon>Pseudomonadati</taxon>
        <taxon>Planctomycetota</taxon>
        <taxon>Planctomycetia</taxon>
        <taxon>Pirellulales</taxon>
        <taxon>Pirellulaceae</taxon>
        <taxon>Stieleria</taxon>
    </lineage>
</organism>
<dbReference type="EMBL" id="CP036526">
    <property type="protein sequence ID" value="QDT08967.1"/>
    <property type="molecule type" value="Genomic_DNA"/>
</dbReference>
<sequence>MGLSRLWDAKPSDSAVSQHCREHHRYHQTGRVLRAKTSFVALYWGSDWPQAVVWTAILCRKASVAARHVVMLQASAYS</sequence>
<accession>A0A517NPC0</accession>
<keyword evidence="2" id="KW-1185">Reference proteome</keyword>
<dbReference type="Proteomes" id="UP000319817">
    <property type="component" value="Chromosome"/>
</dbReference>
<name>A0A517NPC0_9BACT</name>
<proteinExistence type="predicted"/>
<evidence type="ECO:0000313" key="2">
    <source>
        <dbReference type="Proteomes" id="UP000319817"/>
    </source>
</evidence>
<reference evidence="1 2" key="1">
    <citation type="submission" date="2019-02" db="EMBL/GenBank/DDBJ databases">
        <title>Deep-cultivation of Planctomycetes and their phenomic and genomic characterization uncovers novel biology.</title>
        <authorList>
            <person name="Wiegand S."/>
            <person name="Jogler M."/>
            <person name="Boedeker C."/>
            <person name="Pinto D."/>
            <person name="Vollmers J."/>
            <person name="Rivas-Marin E."/>
            <person name="Kohn T."/>
            <person name="Peeters S.H."/>
            <person name="Heuer A."/>
            <person name="Rast P."/>
            <person name="Oberbeckmann S."/>
            <person name="Bunk B."/>
            <person name="Jeske O."/>
            <person name="Meyerdierks A."/>
            <person name="Storesund J.E."/>
            <person name="Kallscheuer N."/>
            <person name="Luecker S."/>
            <person name="Lage O.M."/>
            <person name="Pohl T."/>
            <person name="Merkel B.J."/>
            <person name="Hornburger P."/>
            <person name="Mueller R.-W."/>
            <person name="Bruemmer F."/>
            <person name="Labrenz M."/>
            <person name="Spormann A.M."/>
            <person name="Op den Camp H."/>
            <person name="Overmann J."/>
            <person name="Amann R."/>
            <person name="Jetten M.S.M."/>
            <person name="Mascher T."/>
            <person name="Medema M.H."/>
            <person name="Devos D.P."/>
            <person name="Kaster A.-K."/>
            <person name="Ovreas L."/>
            <person name="Rohde M."/>
            <person name="Galperin M.Y."/>
            <person name="Jogler C."/>
        </authorList>
    </citation>
    <scope>NUCLEOTIDE SEQUENCE [LARGE SCALE GENOMIC DNA]</scope>
    <source>
        <strain evidence="1 2">K23_9</strain>
    </source>
</reference>
<evidence type="ECO:0000313" key="1">
    <source>
        <dbReference type="EMBL" id="QDT08967.1"/>
    </source>
</evidence>
<dbReference type="AlphaFoldDB" id="A0A517NPC0"/>
<protein>
    <submittedName>
        <fullName evidence="1">Uncharacterized protein</fullName>
    </submittedName>
</protein>
<dbReference type="RefSeq" id="WP_145416425.1">
    <property type="nucleotide sequence ID" value="NZ_CP036526.1"/>
</dbReference>